<comment type="caution">
    <text evidence="3">The sequence shown here is derived from an EMBL/GenBank/DDBJ whole genome shotgun (WGS) entry which is preliminary data.</text>
</comment>
<organism evidence="3 4">
    <name type="scientific">Phytoactinopolyspora alkaliphila</name>
    <dbReference type="NCBI Taxonomy" id="1783498"/>
    <lineage>
        <taxon>Bacteria</taxon>
        <taxon>Bacillati</taxon>
        <taxon>Actinomycetota</taxon>
        <taxon>Actinomycetes</taxon>
        <taxon>Jiangellales</taxon>
        <taxon>Jiangellaceae</taxon>
        <taxon>Phytoactinopolyspora</taxon>
    </lineage>
</organism>
<protein>
    <submittedName>
        <fullName evidence="3">Glucosamine-6-phosphate deaminase</fullName>
    </submittedName>
</protein>
<name>A0A6N9YNR8_9ACTN</name>
<dbReference type="GO" id="GO:0042802">
    <property type="term" value="F:identical protein binding"/>
    <property type="evidence" value="ECO:0007669"/>
    <property type="project" value="TreeGrafter"/>
</dbReference>
<dbReference type="InterPro" id="IPR037171">
    <property type="entry name" value="NagB/RpiA_transferase-like"/>
</dbReference>
<sequence>MNTTLDILPTLFTLPTRRELGDKAGSLAAAVVRSAIARKGTATVMLAAAPSQAETLRAFVSAPSIDWSAVEFFHMDDYVGLPSDAPQGFGNWLQAAAVDHLPGAAAFHRIDTSADPEEAARHYEAAMGDTPFDLVFVGLGVNGHLAFNDPPADLADPRGAKVVALDQVCRQQQVDEGHFPTFDDVPGTAITVTIPRLLNAVEIVASVPGVAKRKAVADSLSQPISGDHPGTALRTHPRVTMFLDAESDPR</sequence>
<evidence type="ECO:0000259" key="2">
    <source>
        <dbReference type="Pfam" id="PF01182"/>
    </source>
</evidence>
<dbReference type="RefSeq" id="WP_163819415.1">
    <property type="nucleotide sequence ID" value="NZ_JAAGOB010000007.1"/>
</dbReference>
<dbReference type="SUPFAM" id="SSF100950">
    <property type="entry name" value="NagB/RpiA/CoA transferase-like"/>
    <property type="match status" value="1"/>
</dbReference>
<dbReference type="PANTHER" id="PTHR11280">
    <property type="entry name" value="GLUCOSAMINE-6-PHOSPHATE ISOMERASE"/>
    <property type="match status" value="1"/>
</dbReference>
<keyword evidence="4" id="KW-1185">Reference proteome</keyword>
<dbReference type="EMBL" id="JAAGOB010000007">
    <property type="protein sequence ID" value="NED96643.1"/>
    <property type="molecule type" value="Genomic_DNA"/>
</dbReference>
<evidence type="ECO:0000313" key="4">
    <source>
        <dbReference type="Proteomes" id="UP000469185"/>
    </source>
</evidence>
<dbReference type="InterPro" id="IPR004547">
    <property type="entry name" value="Glucosamine6P_isomerase"/>
</dbReference>
<evidence type="ECO:0000256" key="1">
    <source>
        <dbReference type="ARBA" id="ARBA00023277"/>
    </source>
</evidence>
<gene>
    <name evidence="3" type="ORF">G1H11_15140</name>
</gene>
<dbReference type="GO" id="GO:0006046">
    <property type="term" value="P:N-acetylglucosamine catabolic process"/>
    <property type="evidence" value="ECO:0007669"/>
    <property type="project" value="TreeGrafter"/>
</dbReference>
<dbReference type="GO" id="GO:0005975">
    <property type="term" value="P:carbohydrate metabolic process"/>
    <property type="evidence" value="ECO:0007669"/>
    <property type="project" value="InterPro"/>
</dbReference>
<dbReference type="Gene3D" id="3.40.50.1360">
    <property type="match status" value="1"/>
</dbReference>
<dbReference type="Pfam" id="PF01182">
    <property type="entry name" value="Glucosamine_iso"/>
    <property type="match status" value="1"/>
</dbReference>
<feature type="domain" description="Glucosamine/galactosamine-6-phosphate isomerase" evidence="2">
    <location>
        <begin position="16"/>
        <end position="234"/>
    </location>
</feature>
<dbReference type="GO" id="GO:0004342">
    <property type="term" value="F:glucosamine-6-phosphate deaminase activity"/>
    <property type="evidence" value="ECO:0007669"/>
    <property type="project" value="InterPro"/>
</dbReference>
<dbReference type="InterPro" id="IPR006148">
    <property type="entry name" value="Glc/Gal-6P_isomerase"/>
</dbReference>
<evidence type="ECO:0000313" key="3">
    <source>
        <dbReference type="EMBL" id="NED96643.1"/>
    </source>
</evidence>
<dbReference type="GO" id="GO:0019262">
    <property type="term" value="P:N-acetylneuraminate catabolic process"/>
    <property type="evidence" value="ECO:0007669"/>
    <property type="project" value="TreeGrafter"/>
</dbReference>
<proteinExistence type="predicted"/>
<dbReference type="AlphaFoldDB" id="A0A6N9YNR8"/>
<reference evidence="3 4" key="1">
    <citation type="submission" date="2020-02" db="EMBL/GenBank/DDBJ databases">
        <authorList>
            <person name="Li X.-J."/>
            <person name="Feng X.-M."/>
        </authorList>
    </citation>
    <scope>NUCLEOTIDE SEQUENCE [LARGE SCALE GENOMIC DNA]</scope>
    <source>
        <strain evidence="3 4">CGMCC 4.7225</strain>
    </source>
</reference>
<dbReference type="GO" id="GO:0005737">
    <property type="term" value="C:cytoplasm"/>
    <property type="evidence" value="ECO:0007669"/>
    <property type="project" value="TreeGrafter"/>
</dbReference>
<keyword evidence="1" id="KW-0119">Carbohydrate metabolism</keyword>
<dbReference type="PANTHER" id="PTHR11280:SF6">
    <property type="entry name" value="GLUCOSAMINE-6-PHOSPHATE ISOMERASE NAGB"/>
    <property type="match status" value="1"/>
</dbReference>
<dbReference type="GO" id="GO:0006043">
    <property type="term" value="P:glucosamine catabolic process"/>
    <property type="evidence" value="ECO:0007669"/>
    <property type="project" value="TreeGrafter"/>
</dbReference>
<dbReference type="Proteomes" id="UP000469185">
    <property type="component" value="Unassembled WGS sequence"/>
</dbReference>
<accession>A0A6N9YNR8</accession>